<keyword evidence="3" id="KW-1185">Reference proteome</keyword>
<organism evidence="2 3">
    <name type="scientific">Ruminococcus bovis</name>
    <dbReference type="NCBI Taxonomy" id="2564099"/>
    <lineage>
        <taxon>Bacteria</taxon>
        <taxon>Bacillati</taxon>
        <taxon>Bacillota</taxon>
        <taxon>Clostridia</taxon>
        <taxon>Eubacteriales</taxon>
        <taxon>Oscillospiraceae</taxon>
        <taxon>Ruminococcus</taxon>
    </lineage>
</organism>
<evidence type="ECO:0000313" key="3">
    <source>
        <dbReference type="Proteomes" id="UP000301475"/>
    </source>
</evidence>
<keyword evidence="1" id="KW-0472">Membrane</keyword>
<dbReference type="EMBL" id="CP039381">
    <property type="protein sequence ID" value="QCT06073.1"/>
    <property type="molecule type" value="Genomic_DNA"/>
</dbReference>
<evidence type="ECO:0008006" key="4">
    <source>
        <dbReference type="Google" id="ProtNLM"/>
    </source>
</evidence>
<evidence type="ECO:0000256" key="1">
    <source>
        <dbReference type="SAM" id="Phobius"/>
    </source>
</evidence>
<accession>A0A4V1G4V8</accession>
<dbReference type="AlphaFoldDB" id="A0A4V1G4V8"/>
<dbReference type="KEGG" id="ruj:E5Z56_01245"/>
<keyword evidence="1" id="KW-0812">Transmembrane</keyword>
<feature type="transmembrane region" description="Helical" evidence="1">
    <location>
        <begin position="12"/>
        <end position="31"/>
    </location>
</feature>
<reference evidence="2 3" key="1">
    <citation type="submission" date="2019-04" db="EMBL/GenBank/DDBJ databases">
        <authorList>
            <person name="Embree M."/>
            <person name="Gaffney J.R."/>
        </authorList>
    </citation>
    <scope>NUCLEOTIDE SEQUENCE [LARGE SCALE GENOMIC DNA]</scope>
    <source>
        <strain evidence="2 3">JE7A12</strain>
    </source>
</reference>
<gene>
    <name evidence="2" type="ORF">E5Z56_01245</name>
</gene>
<evidence type="ECO:0000313" key="2">
    <source>
        <dbReference type="EMBL" id="QCT06073.1"/>
    </source>
</evidence>
<dbReference type="RefSeq" id="WP_138156170.1">
    <property type="nucleotide sequence ID" value="NZ_CP039381.1"/>
</dbReference>
<keyword evidence="1" id="KW-1133">Transmembrane helix</keyword>
<feature type="transmembrane region" description="Helical" evidence="1">
    <location>
        <begin position="88"/>
        <end position="108"/>
    </location>
</feature>
<feature type="transmembrane region" description="Helical" evidence="1">
    <location>
        <begin position="58"/>
        <end position="76"/>
    </location>
</feature>
<feature type="transmembrane region" description="Helical" evidence="1">
    <location>
        <begin position="114"/>
        <end position="137"/>
    </location>
</feature>
<dbReference type="Proteomes" id="UP000301475">
    <property type="component" value="Chromosome"/>
</dbReference>
<name>A0A4V1G4V8_9FIRM</name>
<proteinExistence type="predicted"/>
<sequence>MAKKKSTTNKIRLTVCGLYIAQIFFLTSGYIRDFNNATVYHSCFATIFYSIKSGVVEAAIQSIVVALIPIIGFFIFSFDKKRNIKNIYGVLSSVVEVFLIIGMTNGLANLGWGSTIAIILYFPIVFLSSMGIFSNIVDAKNKATYSNR</sequence>
<dbReference type="OrthoDB" id="2087537at2"/>
<protein>
    <recommendedName>
        <fullName evidence="4">DUF4293 family protein</fullName>
    </recommendedName>
</protein>